<organism evidence="4">
    <name type="scientific">Thermocrinis ruber</name>
    <dbReference type="NCBI Taxonomy" id="75906"/>
    <lineage>
        <taxon>Bacteria</taxon>
        <taxon>Pseudomonadati</taxon>
        <taxon>Aquificota</taxon>
        <taxon>Aquificia</taxon>
        <taxon>Aquificales</taxon>
        <taxon>Aquificaceae</taxon>
        <taxon>Thermocrinis</taxon>
    </lineage>
</organism>
<dbReference type="EMBL" id="CP007028">
    <property type="protein sequence ID" value="AHE96863.1"/>
    <property type="molecule type" value="Genomic_DNA"/>
</dbReference>
<sequence length="133" mass="15500">MPTQGDFWILMLIGLLIANLALLFYVKLDFDKKVGGLSQEVKGVKESLLYVKQDFDERIGELLQEVVDIFDEKIVELMQEINGIKANDIREIREKIEKLNTKMEQLEQQTRERIDHIAKLLTEPILDESELKI</sequence>
<dbReference type="KEGG" id="trd:THERU_05260"/>
<evidence type="ECO:0000256" key="2">
    <source>
        <dbReference type="SAM" id="Phobius"/>
    </source>
</evidence>
<keyword evidence="4" id="KW-1185">Reference proteome</keyword>
<feature type="transmembrane region" description="Helical" evidence="2">
    <location>
        <begin position="6"/>
        <end position="26"/>
    </location>
</feature>
<gene>
    <name evidence="3" type="ORF">THERU_05260</name>
</gene>
<keyword evidence="2" id="KW-1133">Transmembrane helix</keyword>
<evidence type="ECO:0000313" key="4">
    <source>
        <dbReference type="Proteomes" id="UP000018914"/>
    </source>
</evidence>
<proteinExistence type="predicted"/>
<accession>W0DIN3</accession>
<keyword evidence="2" id="KW-0472">Membrane</keyword>
<keyword evidence="1" id="KW-0175">Coiled coil</keyword>
<name>W0DIN3_9AQUI</name>
<evidence type="ECO:0000256" key="1">
    <source>
        <dbReference type="SAM" id="Coils"/>
    </source>
</evidence>
<reference evidence="3 4" key="1">
    <citation type="submission" date="2013-12" db="EMBL/GenBank/DDBJ databases">
        <authorList>
            <consortium name="DOE Joint Genome Institute"/>
            <person name="Eisen J."/>
            <person name="Huntemann M."/>
            <person name="Han J."/>
            <person name="Chen A."/>
            <person name="Kyrpides N."/>
            <person name="Mavromatis K."/>
            <person name="Markowitz V."/>
            <person name="Palaniappan K."/>
            <person name="Ivanova N."/>
            <person name="Schaumberg A."/>
            <person name="Pati A."/>
            <person name="Liolios K."/>
            <person name="Nordberg H.P."/>
            <person name="Cantor M.N."/>
            <person name="Hua S.X."/>
            <person name="Woyke T."/>
        </authorList>
    </citation>
    <scope>NUCLEOTIDE SEQUENCE [LARGE SCALE GENOMIC DNA]</scope>
    <source>
        <strain evidence="3 4">DSM 23557</strain>
    </source>
</reference>
<dbReference type="Proteomes" id="UP000018914">
    <property type="component" value="Chromosome"/>
</dbReference>
<evidence type="ECO:0000313" key="3">
    <source>
        <dbReference type="EMBL" id="AHE96863.1"/>
    </source>
</evidence>
<dbReference type="HOGENOM" id="CLU_1905796_0_0_0"/>
<feature type="coiled-coil region" evidence="1">
    <location>
        <begin position="89"/>
        <end position="116"/>
    </location>
</feature>
<dbReference type="RefSeq" id="WP_025306207.1">
    <property type="nucleotide sequence ID" value="NZ_CP007028.1"/>
</dbReference>
<dbReference type="AlphaFoldDB" id="W0DIN3"/>
<dbReference type="STRING" id="75906.THERU_05260"/>
<keyword evidence="2" id="KW-0812">Transmembrane</keyword>
<protein>
    <submittedName>
        <fullName evidence="3">Uncharacterized protein</fullName>
    </submittedName>
</protein>